<evidence type="ECO:0000313" key="17">
    <source>
        <dbReference type="Proteomes" id="UP000190285"/>
    </source>
</evidence>
<evidence type="ECO:0000256" key="13">
    <source>
        <dbReference type="PIRSR" id="PIRSR611284-2"/>
    </source>
</evidence>
<comment type="pathway">
    <text evidence="2 14">Lipid metabolism; fatty acid biosynthesis.</text>
</comment>
<dbReference type="NCBIfam" id="NF005559">
    <property type="entry name" value="PRK07231.1"/>
    <property type="match status" value="1"/>
</dbReference>
<keyword evidence="17" id="KW-1185">Reference proteome</keyword>
<comment type="subunit">
    <text evidence="14">Homotetramer.</text>
</comment>
<dbReference type="InterPro" id="IPR036291">
    <property type="entry name" value="NAD(P)-bd_dom_sf"/>
</dbReference>
<dbReference type="PANTHER" id="PTHR42879:SF2">
    <property type="entry name" value="3-OXOACYL-[ACYL-CARRIER-PROTEIN] REDUCTASE FABG"/>
    <property type="match status" value="1"/>
</dbReference>
<dbReference type="InterPro" id="IPR011284">
    <property type="entry name" value="3oxo_ACP_reduc"/>
</dbReference>
<dbReference type="NCBIfam" id="NF004198">
    <property type="entry name" value="PRK05653.1-3"/>
    <property type="match status" value="1"/>
</dbReference>
<organism evidence="16 17">
    <name type="scientific">Maledivibacter halophilus</name>
    <dbReference type="NCBI Taxonomy" id="36842"/>
    <lineage>
        <taxon>Bacteria</taxon>
        <taxon>Bacillati</taxon>
        <taxon>Bacillota</taxon>
        <taxon>Clostridia</taxon>
        <taxon>Peptostreptococcales</taxon>
        <taxon>Caminicellaceae</taxon>
        <taxon>Maledivibacter</taxon>
    </lineage>
</organism>
<dbReference type="PRINTS" id="PR00080">
    <property type="entry name" value="SDRFAMILY"/>
</dbReference>
<dbReference type="Pfam" id="PF13561">
    <property type="entry name" value="adh_short_C2"/>
    <property type="match status" value="1"/>
</dbReference>
<dbReference type="Proteomes" id="UP000190285">
    <property type="component" value="Unassembled WGS sequence"/>
</dbReference>
<evidence type="ECO:0000256" key="10">
    <source>
        <dbReference type="ARBA" id="ARBA00023221"/>
    </source>
</evidence>
<evidence type="ECO:0000256" key="3">
    <source>
        <dbReference type="ARBA" id="ARBA00006484"/>
    </source>
</evidence>
<dbReference type="OrthoDB" id="9803333at2"/>
<evidence type="ECO:0000259" key="15">
    <source>
        <dbReference type="SMART" id="SM00822"/>
    </source>
</evidence>
<dbReference type="EC" id="1.1.1.100" evidence="14"/>
<name>A0A1T5MFX4_9FIRM</name>
<sequence length="247" mass="26442">MCLSGKTAIVTGGSRGIGKAVALKLAEKGANIVVNYTSNSTKAEEVVNEIKKMGREALAIKADVSNSDDVKNLIKETEKQFSNIDILINNAGITKDTLLIRMKEDDWDKVMSVNLKGTFLCTKLVGKKMMKQRRGKIVNIASIVGIIGNAGQANYSASKAGIIGFTKSTAKELASRGINVNAVAPGFIETEMTKKLSEEVVENYAKNIPLGKMGTPEDVANVVFFLCSQEASYVTGQVINIDGGMVM</sequence>
<protein>
    <recommendedName>
        <fullName evidence="14">3-oxoacyl-[acyl-carrier-protein] reductase</fullName>
        <ecNumber evidence="14">1.1.1.100</ecNumber>
    </recommendedName>
</protein>
<dbReference type="EMBL" id="FUZT01000015">
    <property type="protein sequence ID" value="SKC87127.1"/>
    <property type="molecule type" value="Genomic_DNA"/>
</dbReference>
<evidence type="ECO:0000256" key="8">
    <source>
        <dbReference type="ARBA" id="ARBA00023098"/>
    </source>
</evidence>
<accession>A0A1T5MFX4</accession>
<comment type="similarity">
    <text evidence="3 14">Belongs to the short-chain dehydrogenases/reductases (SDR) family.</text>
</comment>
<proteinExistence type="inferred from homology"/>
<evidence type="ECO:0000256" key="14">
    <source>
        <dbReference type="RuleBase" id="RU366074"/>
    </source>
</evidence>
<dbReference type="InterPro" id="IPR020904">
    <property type="entry name" value="Sc_DH/Rdtase_CS"/>
</dbReference>
<dbReference type="NCBIfam" id="NF004199">
    <property type="entry name" value="PRK05653.1-4"/>
    <property type="match status" value="1"/>
</dbReference>
<dbReference type="Gene3D" id="3.40.50.720">
    <property type="entry name" value="NAD(P)-binding Rossmann-like Domain"/>
    <property type="match status" value="1"/>
</dbReference>
<evidence type="ECO:0000256" key="9">
    <source>
        <dbReference type="ARBA" id="ARBA00023160"/>
    </source>
</evidence>
<dbReference type="PANTHER" id="PTHR42879">
    <property type="entry name" value="3-OXOACYL-(ACYL-CARRIER-PROTEIN) REDUCTASE"/>
    <property type="match status" value="1"/>
</dbReference>
<dbReference type="UniPathway" id="UPA00094"/>
<keyword evidence="8 14" id="KW-0443">Lipid metabolism</keyword>
<dbReference type="RefSeq" id="WP_079495072.1">
    <property type="nucleotide sequence ID" value="NZ_FUZT01000015.1"/>
</dbReference>
<dbReference type="NCBIfam" id="TIGR01830">
    <property type="entry name" value="3oxo_ACP_reduc"/>
    <property type="match status" value="1"/>
</dbReference>
<keyword evidence="9 14" id="KW-0275">Fatty acid biosynthesis</keyword>
<evidence type="ECO:0000256" key="5">
    <source>
        <dbReference type="ARBA" id="ARBA00022832"/>
    </source>
</evidence>
<gene>
    <name evidence="16" type="ORF">SAMN02194393_04645</name>
</gene>
<comment type="catalytic activity">
    <reaction evidence="11 14">
        <text>a (3R)-hydroxyacyl-[ACP] + NADP(+) = a 3-oxoacyl-[ACP] + NADPH + H(+)</text>
        <dbReference type="Rhea" id="RHEA:17397"/>
        <dbReference type="Rhea" id="RHEA-COMP:9916"/>
        <dbReference type="Rhea" id="RHEA-COMP:9945"/>
        <dbReference type="ChEBI" id="CHEBI:15378"/>
        <dbReference type="ChEBI" id="CHEBI:57783"/>
        <dbReference type="ChEBI" id="CHEBI:58349"/>
        <dbReference type="ChEBI" id="CHEBI:78776"/>
        <dbReference type="ChEBI" id="CHEBI:78827"/>
        <dbReference type="EC" id="1.1.1.100"/>
    </reaction>
</comment>
<dbReference type="FunFam" id="3.40.50.720:FF:000037">
    <property type="entry name" value="3-oxoacyl-[acyl-carrier-protein] reductase FabG"/>
    <property type="match status" value="1"/>
</dbReference>
<evidence type="ECO:0000256" key="4">
    <source>
        <dbReference type="ARBA" id="ARBA00022516"/>
    </source>
</evidence>
<dbReference type="PROSITE" id="PS00061">
    <property type="entry name" value="ADH_SHORT"/>
    <property type="match status" value="1"/>
</dbReference>
<dbReference type="GO" id="GO:0008202">
    <property type="term" value="P:steroid metabolic process"/>
    <property type="evidence" value="ECO:0007669"/>
    <property type="project" value="UniProtKB-KW"/>
</dbReference>
<evidence type="ECO:0000256" key="1">
    <source>
        <dbReference type="ARBA" id="ARBA00002607"/>
    </source>
</evidence>
<evidence type="ECO:0000256" key="11">
    <source>
        <dbReference type="ARBA" id="ARBA00048508"/>
    </source>
</evidence>
<reference evidence="16 17" key="1">
    <citation type="submission" date="2017-02" db="EMBL/GenBank/DDBJ databases">
        <authorList>
            <person name="Peterson S.W."/>
        </authorList>
    </citation>
    <scope>NUCLEOTIDE SEQUENCE [LARGE SCALE GENOMIC DNA]</scope>
    <source>
        <strain evidence="16 17">M1</strain>
    </source>
</reference>
<dbReference type="GO" id="GO:0004316">
    <property type="term" value="F:3-oxoacyl-[acyl-carrier-protein] reductase (NADPH) activity"/>
    <property type="evidence" value="ECO:0007669"/>
    <property type="project" value="UniProtKB-UniRule"/>
</dbReference>
<dbReference type="NCBIfam" id="NF047420">
    <property type="entry name" value="EF_P_mod_YmfI"/>
    <property type="match status" value="1"/>
</dbReference>
<dbReference type="GO" id="GO:0051287">
    <property type="term" value="F:NAD binding"/>
    <property type="evidence" value="ECO:0007669"/>
    <property type="project" value="UniProtKB-UniRule"/>
</dbReference>
<dbReference type="NCBIfam" id="NF009466">
    <property type="entry name" value="PRK12826.1-2"/>
    <property type="match status" value="1"/>
</dbReference>
<evidence type="ECO:0000256" key="6">
    <source>
        <dbReference type="ARBA" id="ARBA00022857"/>
    </source>
</evidence>
<dbReference type="SUPFAM" id="SSF51735">
    <property type="entry name" value="NAD(P)-binding Rossmann-fold domains"/>
    <property type="match status" value="1"/>
</dbReference>
<dbReference type="AlphaFoldDB" id="A0A1T5MFX4"/>
<dbReference type="PRINTS" id="PR00081">
    <property type="entry name" value="GDHRDH"/>
</dbReference>
<keyword evidence="7 14" id="KW-0560">Oxidoreductase</keyword>
<dbReference type="CDD" id="cd05333">
    <property type="entry name" value="BKR_SDR_c"/>
    <property type="match status" value="1"/>
</dbReference>
<keyword evidence="6 13" id="KW-0521">NADP</keyword>
<keyword evidence="10" id="KW-0753">Steroid metabolism</keyword>
<dbReference type="STRING" id="36842.SAMN02194393_04645"/>
<feature type="active site" description="Proton acceptor" evidence="12">
    <location>
        <position position="155"/>
    </location>
</feature>
<dbReference type="InterPro" id="IPR002347">
    <property type="entry name" value="SDR_fam"/>
</dbReference>
<comment type="function">
    <text evidence="1 14">Catalyzes the NADPH-dependent reduction of beta-ketoacyl-ACP substrates to beta-hydroxyacyl-ACP products, the first reductive step in the elongation cycle of fatty acid biosynthesis.</text>
</comment>
<feature type="binding site" evidence="13">
    <location>
        <position position="90"/>
    </location>
    <ligand>
        <name>NADP(+)</name>
        <dbReference type="ChEBI" id="CHEBI:58349"/>
    </ligand>
</feature>
<feature type="binding site" evidence="13">
    <location>
        <begin position="155"/>
        <end position="159"/>
    </location>
    <ligand>
        <name>NADP(+)</name>
        <dbReference type="ChEBI" id="CHEBI:58349"/>
    </ligand>
</feature>
<dbReference type="SMART" id="SM00822">
    <property type="entry name" value="PKS_KR"/>
    <property type="match status" value="1"/>
</dbReference>
<feature type="domain" description="Ketoreductase" evidence="15">
    <location>
        <begin position="6"/>
        <end position="191"/>
    </location>
</feature>
<keyword evidence="5 14" id="KW-0276">Fatty acid metabolism</keyword>
<feature type="binding site" evidence="13">
    <location>
        <position position="188"/>
    </location>
    <ligand>
        <name>NADP(+)</name>
        <dbReference type="ChEBI" id="CHEBI:58349"/>
    </ligand>
</feature>
<dbReference type="InterPro" id="IPR057326">
    <property type="entry name" value="KR_dom"/>
</dbReference>
<feature type="binding site" evidence="13">
    <location>
        <begin position="12"/>
        <end position="15"/>
    </location>
    <ligand>
        <name>NADP(+)</name>
        <dbReference type="ChEBI" id="CHEBI:58349"/>
    </ligand>
</feature>
<evidence type="ECO:0000256" key="2">
    <source>
        <dbReference type="ARBA" id="ARBA00005194"/>
    </source>
</evidence>
<dbReference type="GO" id="GO:0006633">
    <property type="term" value="P:fatty acid biosynthetic process"/>
    <property type="evidence" value="ECO:0007669"/>
    <property type="project" value="UniProtKB-UniPathway"/>
</dbReference>
<dbReference type="InterPro" id="IPR050259">
    <property type="entry name" value="SDR"/>
</dbReference>
<keyword evidence="4 14" id="KW-0444">Lipid biosynthesis</keyword>
<evidence type="ECO:0000256" key="7">
    <source>
        <dbReference type="ARBA" id="ARBA00023002"/>
    </source>
</evidence>
<evidence type="ECO:0000256" key="12">
    <source>
        <dbReference type="PIRSR" id="PIRSR611284-1"/>
    </source>
</evidence>
<evidence type="ECO:0000313" key="16">
    <source>
        <dbReference type="EMBL" id="SKC87127.1"/>
    </source>
</evidence>